<dbReference type="Pfam" id="PF02929">
    <property type="entry name" value="Bgal_small_N"/>
    <property type="match status" value="1"/>
</dbReference>
<proteinExistence type="inferred from homology"/>
<dbReference type="Gene3D" id="3.20.20.80">
    <property type="entry name" value="Glycosidases"/>
    <property type="match status" value="1"/>
</dbReference>
<comment type="caution">
    <text evidence="8">The sequence shown here is derived from an EMBL/GenBank/DDBJ whole genome shotgun (WGS) entry which is preliminary data.</text>
</comment>
<dbReference type="Pfam" id="PF00703">
    <property type="entry name" value="Glyco_hydro_2"/>
    <property type="match status" value="1"/>
</dbReference>
<evidence type="ECO:0000256" key="3">
    <source>
        <dbReference type="ARBA" id="ARBA00012756"/>
    </source>
</evidence>
<organism evidence="8 9">
    <name type="scientific">Aeoliella straminimaris</name>
    <dbReference type="NCBI Taxonomy" id="2954799"/>
    <lineage>
        <taxon>Bacteria</taxon>
        <taxon>Pseudomonadati</taxon>
        <taxon>Planctomycetota</taxon>
        <taxon>Planctomycetia</taxon>
        <taxon>Pirellulales</taxon>
        <taxon>Lacipirellulaceae</taxon>
        <taxon>Aeoliella</taxon>
    </lineage>
</organism>
<accession>A0A9X2JJ65</accession>
<dbReference type="InterPro" id="IPR013783">
    <property type="entry name" value="Ig-like_fold"/>
</dbReference>
<protein>
    <recommendedName>
        <fullName evidence="3">beta-galactosidase</fullName>
        <ecNumber evidence="3">3.2.1.23</ecNumber>
    </recommendedName>
    <alternativeName>
        <fullName evidence="6">Lactase</fullName>
    </alternativeName>
</protein>
<dbReference type="SUPFAM" id="SSF51445">
    <property type="entry name" value="(Trans)glycosidases"/>
    <property type="match status" value="1"/>
</dbReference>
<dbReference type="PRINTS" id="PR00132">
    <property type="entry name" value="GLHYDRLASE2"/>
</dbReference>
<dbReference type="SUPFAM" id="SSF49303">
    <property type="entry name" value="beta-Galactosidase/glucuronidase domain"/>
    <property type="match status" value="2"/>
</dbReference>
<evidence type="ECO:0000313" key="9">
    <source>
        <dbReference type="Proteomes" id="UP001155241"/>
    </source>
</evidence>
<dbReference type="SUPFAM" id="SSF74650">
    <property type="entry name" value="Galactose mutarotase-like"/>
    <property type="match status" value="1"/>
</dbReference>
<dbReference type="RefSeq" id="WP_252852785.1">
    <property type="nucleotide sequence ID" value="NZ_JAMXLR010000038.1"/>
</dbReference>
<dbReference type="Gene3D" id="2.70.98.10">
    <property type="match status" value="1"/>
</dbReference>
<dbReference type="InterPro" id="IPR050347">
    <property type="entry name" value="Bact_Beta-galactosidase"/>
</dbReference>
<dbReference type="Proteomes" id="UP001155241">
    <property type="component" value="Unassembled WGS sequence"/>
</dbReference>
<dbReference type="EC" id="3.2.1.23" evidence="3"/>
<feature type="domain" description="F5/8 type C" evidence="7">
    <location>
        <begin position="1133"/>
        <end position="1278"/>
    </location>
</feature>
<gene>
    <name evidence="8" type="ORF">NG895_12195</name>
</gene>
<dbReference type="InterPro" id="IPR006103">
    <property type="entry name" value="Glyco_hydro_2_cat"/>
</dbReference>
<dbReference type="Pfam" id="PF16353">
    <property type="entry name" value="LacZ_4"/>
    <property type="match status" value="1"/>
</dbReference>
<evidence type="ECO:0000256" key="5">
    <source>
        <dbReference type="ARBA" id="ARBA00023295"/>
    </source>
</evidence>
<dbReference type="InterPro" id="IPR006101">
    <property type="entry name" value="Glyco_hydro_2"/>
</dbReference>
<dbReference type="InterPro" id="IPR036156">
    <property type="entry name" value="Beta-gal/glucu_dom_sf"/>
</dbReference>
<dbReference type="PANTHER" id="PTHR46323">
    <property type="entry name" value="BETA-GALACTOSIDASE"/>
    <property type="match status" value="1"/>
</dbReference>
<dbReference type="InterPro" id="IPR017853">
    <property type="entry name" value="GH"/>
</dbReference>
<dbReference type="GO" id="GO:0030246">
    <property type="term" value="F:carbohydrate binding"/>
    <property type="evidence" value="ECO:0007669"/>
    <property type="project" value="InterPro"/>
</dbReference>
<dbReference type="Pfam" id="PF02836">
    <property type="entry name" value="Glyco_hydro_2_C"/>
    <property type="match status" value="1"/>
</dbReference>
<dbReference type="InterPro" id="IPR032312">
    <property type="entry name" value="LacZ_4"/>
</dbReference>
<keyword evidence="5" id="KW-0326">Glycosidase</keyword>
<dbReference type="InterPro" id="IPR008979">
    <property type="entry name" value="Galactose-bd-like_sf"/>
</dbReference>
<evidence type="ECO:0000256" key="1">
    <source>
        <dbReference type="ARBA" id="ARBA00001412"/>
    </source>
</evidence>
<dbReference type="InterPro" id="IPR014718">
    <property type="entry name" value="GH-type_carb-bd"/>
</dbReference>
<comment type="similarity">
    <text evidence="2">Belongs to the glycosyl hydrolase 2 family.</text>
</comment>
<dbReference type="PROSITE" id="PS00608">
    <property type="entry name" value="GLYCOSYL_HYDROL_F2_2"/>
    <property type="match status" value="1"/>
</dbReference>
<evidence type="ECO:0000256" key="4">
    <source>
        <dbReference type="ARBA" id="ARBA00022801"/>
    </source>
</evidence>
<evidence type="ECO:0000256" key="6">
    <source>
        <dbReference type="ARBA" id="ARBA00032230"/>
    </source>
</evidence>
<keyword evidence="4" id="KW-0378">Hydrolase</keyword>
<comment type="catalytic activity">
    <reaction evidence="1">
        <text>Hydrolysis of terminal non-reducing beta-D-galactose residues in beta-D-galactosides.</text>
        <dbReference type="EC" id="3.2.1.23"/>
    </reaction>
</comment>
<name>A0A9X2JJ65_9BACT</name>
<dbReference type="PANTHER" id="PTHR46323:SF2">
    <property type="entry name" value="BETA-GALACTOSIDASE"/>
    <property type="match status" value="1"/>
</dbReference>
<dbReference type="GO" id="GO:0004565">
    <property type="term" value="F:beta-galactosidase activity"/>
    <property type="evidence" value="ECO:0007669"/>
    <property type="project" value="UniProtKB-EC"/>
</dbReference>
<dbReference type="InterPro" id="IPR004199">
    <property type="entry name" value="B-gal_small/dom_5"/>
</dbReference>
<dbReference type="PROSITE" id="PS50022">
    <property type="entry name" value="FA58C_3"/>
    <property type="match status" value="1"/>
</dbReference>
<sequence>MWWNMTRTRPIYTFVTLVVSIVASQWGSVSGAQPDWENEQVIGRNKEPGRVFSVPYASKDEARQSAWRDSSQVKMLNGTWKFHYSKRPEDRPEEFYQPGFDTQDWDTIQVPSNWQTQGFGVPIYTNITYPFRRDWPRVMGEPSTEWTSYEFRNPIGSYRRSFKLPSDWDKEEVFLHFGGVESAFYLWINGELVGYSQGSYTPAEFRITPYLKPGENSIAVEVYRWSDGSYLEDQDFWRLSGIFRDVFLYHTPKTRVQDYHFQQDLDSTYRKASFDVSVNLQNLGDLPEEVTLKAELYSDEGDLVWSSKTSEKVNKDTNQAVVLSGTLDSVNTWTGETPHCYDLVLTLSDKQGSELSAHRHTVGFRKIEISEKGEFLVNGKPFIFKGVNRHEHDPDRGRAVDIDLMKQDIALFKQLNINSVRLSHYPNHPDWYELCNRHGICMVDEANIESHGYGYGEDSLAHPPEYKMAHVDRCERMVLRDRNHPAIVMWSLGNEAGFGDNFMAASKAVRALDDSLPIHYERAPFDVAATDVNSTMYPSVEWLHSVGRREGPRPQFICEYAHAMGNAIGNLDEYVEAFETYPRLIGGCIWDWVDQGLRQPNPGDQLSPNGRADYFAYGGDFGDQPNSGNFCMNGVVGADRSLSGKSWQVKYCYQPAHIDYKDGQLSIRNEYFHTNLKERCELRWTITRDGEEIAAGSEPLPSIDPWTTESLPIALPQLEQVAGSDVRLNVSLVQPEDTPFLPKGHTIAYEQFALPSPPPVVTDPATLPRITVDESQQGTLKISGQGFSATISPAGELTELSYHGENLFVGDSGFEPNLFRAPVDNDNPYKGGWRQSGLDHLQATSEKSSVDVRVSHQTDNLVQVTVSRRFGGTEFYVDTSTAYTFFGDGTLLVDAVVSPSNDSLPLPRVGLRSTLDPGLDQVSYYARGPYENYRDRKSSQKMGRYDTTVQELFEDYARPQSMGNRCDVQWVALRNADGQGVLINAYQSLSFTALAFAEQQLDAAEHPYEIGQSAGTVLSLDGAHTGLGGGSCGPACMTKYVHRGPAKVRFSIAPLAAGESLTAKTRQRFAVGPSLIVGRNQQNQLVTHSSEPVSAEVSFNGKPPVPLTEAINFAQGGTVVVQATNVPDHVVPGVTTKRSFPKTFDRSSWKVTVSSDDNDGRAANLIDGDATTFWHSRWQRNAPEPPHQAVIDFGEPLKITGLKVVPRRQNSNGRVRGYRVETSSDGQIWTEAATGELPNRQQAANIRFGQQQTARYVKFVATSSYYGPWASVAEIEPLED</sequence>
<dbReference type="InterPro" id="IPR011013">
    <property type="entry name" value="Gal_mutarotase_sf_dom"/>
</dbReference>
<dbReference type="Gene3D" id="2.60.120.260">
    <property type="entry name" value="Galactose-binding domain-like"/>
    <property type="match status" value="2"/>
</dbReference>
<dbReference type="Pfam" id="PF02837">
    <property type="entry name" value="Glyco_hydro_2_N"/>
    <property type="match status" value="1"/>
</dbReference>
<dbReference type="Gene3D" id="2.60.40.10">
    <property type="entry name" value="Immunoglobulins"/>
    <property type="match status" value="2"/>
</dbReference>
<dbReference type="InterPro" id="IPR023232">
    <property type="entry name" value="Glyco_hydro_2_AS"/>
</dbReference>
<dbReference type="AlphaFoldDB" id="A0A9X2JJ65"/>
<evidence type="ECO:0000313" key="8">
    <source>
        <dbReference type="EMBL" id="MCO6044669.1"/>
    </source>
</evidence>
<evidence type="ECO:0000259" key="7">
    <source>
        <dbReference type="PROSITE" id="PS50022"/>
    </source>
</evidence>
<dbReference type="InterPro" id="IPR006104">
    <property type="entry name" value="Glyco_hydro_2_N"/>
</dbReference>
<dbReference type="SMART" id="SM01038">
    <property type="entry name" value="Bgal_small_N"/>
    <property type="match status" value="1"/>
</dbReference>
<keyword evidence="9" id="KW-1185">Reference proteome</keyword>
<dbReference type="GO" id="GO:0005990">
    <property type="term" value="P:lactose catabolic process"/>
    <property type="evidence" value="ECO:0007669"/>
    <property type="project" value="TreeGrafter"/>
</dbReference>
<dbReference type="EMBL" id="JAMXLR010000038">
    <property type="protein sequence ID" value="MCO6044669.1"/>
    <property type="molecule type" value="Genomic_DNA"/>
</dbReference>
<dbReference type="InterPro" id="IPR006102">
    <property type="entry name" value="Ig-like_GH2"/>
</dbReference>
<dbReference type="GO" id="GO:0009341">
    <property type="term" value="C:beta-galactosidase complex"/>
    <property type="evidence" value="ECO:0007669"/>
    <property type="project" value="InterPro"/>
</dbReference>
<dbReference type="Pfam" id="PF00754">
    <property type="entry name" value="F5_F8_type_C"/>
    <property type="match status" value="1"/>
</dbReference>
<dbReference type="SUPFAM" id="SSF49785">
    <property type="entry name" value="Galactose-binding domain-like"/>
    <property type="match status" value="2"/>
</dbReference>
<evidence type="ECO:0000256" key="2">
    <source>
        <dbReference type="ARBA" id="ARBA00007401"/>
    </source>
</evidence>
<dbReference type="InterPro" id="IPR000421">
    <property type="entry name" value="FA58C"/>
</dbReference>
<reference evidence="8" key="1">
    <citation type="submission" date="2022-06" db="EMBL/GenBank/DDBJ databases">
        <title>Aeoliella straminimaris, a novel planctomycete from sediments.</title>
        <authorList>
            <person name="Vitorino I.R."/>
            <person name="Lage O.M."/>
        </authorList>
    </citation>
    <scope>NUCLEOTIDE SEQUENCE</scope>
    <source>
        <strain evidence="8">ICT_H6.2</strain>
    </source>
</reference>